<reference evidence="1 4" key="2">
    <citation type="submission" date="2018-11" db="EMBL/GenBank/DDBJ databases">
        <title>Proposal to divide the Flavobacteriaceae and reorganize its genera based on Amino Acid Identity values calculated from whole genome sequences.</title>
        <authorList>
            <person name="Nicholson A.C."/>
            <person name="Gulvik C.A."/>
            <person name="Whitney A.M."/>
            <person name="Humrighouse B.W."/>
            <person name="Bell M."/>
            <person name="Holmes B."/>
            <person name="Steigerwalt A.G."/>
            <person name="Villarma A."/>
            <person name="Sheth M."/>
            <person name="Batra D."/>
            <person name="Pryor J."/>
            <person name="Bernardet J.-F."/>
            <person name="Hugo C."/>
            <person name="Kampfer P."/>
            <person name="Newman J."/>
            <person name="McQuiston J.R."/>
        </authorList>
    </citation>
    <scope>NUCLEOTIDE SEQUENCE [LARGE SCALE GENOMIC DNA]</scope>
    <source>
        <strain evidence="1 4">KC_1864</strain>
    </source>
</reference>
<sequence length="69" mass="8192">MKKENFNHLMGKTRHEIKKELGDGFNFFTDDTWTYQLGRTWIGRRIILALHFKDGNVAGIDLYKTFNRS</sequence>
<name>A0A3G6RF66_CHRLC</name>
<proteinExistence type="predicted"/>
<evidence type="ECO:0000313" key="1">
    <source>
        <dbReference type="EMBL" id="AZA83306.1"/>
    </source>
</evidence>
<reference evidence="2 3" key="1">
    <citation type="submission" date="2018-01" db="EMBL/GenBank/DDBJ databases">
        <title>Draft genome sequences of Chryseobacterium lactis NCTC11390, Chryseobacterium oncorhynchi 701B-08, and Chryseobacterium viscerum 687B-08.</title>
        <authorList>
            <person name="Jeong J.-J."/>
            <person name="Lee Y.J."/>
            <person name="Park B."/>
            <person name="Choi I.-G."/>
            <person name="Kim K.D."/>
        </authorList>
    </citation>
    <scope>NUCLEOTIDE SEQUENCE [LARGE SCALE GENOMIC DNA]</scope>
    <source>
        <strain evidence="2 3">NCTC11390</strain>
    </source>
</reference>
<organism evidence="2 3">
    <name type="scientific">Chryseobacterium lactis</name>
    <dbReference type="NCBI Taxonomy" id="1241981"/>
    <lineage>
        <taxon>Bacteria</taxon>
        <taxon>Pseudomonadati</taxon>
        <taxon>Bacteroidota</taxon>
        <taxon>Flavobacteriia</taxon>
        <taxon>Flavobacteriales</taxon>
        <taxon>Weeksellaceae</taxon>
        <taxon>Chryseobacterium group</taxon>
        <taxon>Chryseobacterium</taxon>
    </lineage>
</organism>
<protein>
    <submittedName>
        <fullName evidence="2">Uncharacterized protein</fullName>
    </submittedName>
</protein>
<dbReference type="KEGG" id="clac:EG342_16100"/>
<dbReference type="EMBL" id="PPEH01000015">
    <property type="protein sequence ID" value="PNW11101.1"/>
    <property type="molecule type" value="Genomic_DNA"/>
</dbReference>
<dbReference type="Proteomes" id="UP000279972">
    <property type="component" value="Chromosome"/>
</dbReference>
<dbReference type="AlphaFoldDB" id="A0A3G6RF66"/>
<evidence type="ECO:0000313" key="2">
    <source>
        <dbReference type="EMBL" id="PNW11101.1"/>
    </source>
</evidence>
<evidence type="ECO:0000313" key="3">
    <source>
        <dbReference type="Proteomes" id="UP000236262"/>
    </source>
</evidence>
<dbReference type="Proteomes" id="UP000236262">
    <property type="component" value="Unassembled WGS sequence"/>
</dbReference>
<accession>A0A3G6RF66</accession>
<keyword evidence="4" id="KW-1185">Reference proteome</keyword>
<gene>
    <name evidence="2" type="ORF">C1637_23770</name>
    <name evidence="1" type="ORF">EG342_16100</name>
</gene>
<dbReference type="EMBL" id="CP033924">
    <property type="protein sequence ID" value="AZA83306.1"/>
    <property type="molecule type" value="Genomic_DNA"/>
</dbReference>
<dbReference type="OrthoDB" id="1263809at2"/>
<dbReference type="RefSeq" id="WP_103294148.1">
    <property type="nucleotide sequence ID" value="NZ_CP033924.1"/>
</dbReference>
<evidence type="ECO:0000313" key="4">
    <source>
        <dbReference type="Proteomes" id="UP000279972"/>
    </source>
</evidence>